<evidence type="ECO:0000313" key="4">
    <source>
        <dbReference type="Proteomes" id="UP000051439"/>
    </source>
</evidence>
<keyword evidence="4" id="KW-1185">Reference proteome</keyword>
<dbReference type="Proteomes" id="UP000051439">
    <property type="component" value="Unassembled WGS sequence"/>
</dbReference>
<dbReference type="AlphaFoldDB" id="A0A0R1NXH8"/>
<name>A0A0R1NXH8_9LACO</name>
<organism evidence="3 4">
    <name type="scientific">Lentilactobacillus kisonensis DSM 19906 = JCM 15041</name>
    <dbReference type="NCBI Taxonomy" id="1423766"/>
    <lineage>
        <taxon>Bacteria</taxon>
        <taxon>Bacillati</taxon>
        <taxon>Bacillota</taxon>
        <taxon>Bacilli</taxon>
        <taxon>Lactobacillales</taxon>
        <taxon>Lactobacillaceae</taxon>
        <taxon>Lentilactobacillus</taxon>
    </lineage>
</organism>
<reference evidence="3 4" key="1">
    <citation type="journal article" date="2015" name="Genome Announc.">
        <title>Expanding the biotechnology potential of lactobacilli through comparative genomics of 213 strains and associated genera.</title>
        <authorList>
            <person name="Sun Z."/>
            <person name="Harris H.M."/>
            <person name="McCann A."/>
            <person name="Guo C."/>
            <person name="Argimon S."/>
            <person name="Zhang W."/>
            <person name="Yang X."/>
            <person name="Jeffery I.B."/>
            <person name="Cooney J.C."/>
            <person name="Kagawa T.F."/>
            <person name="Liu W."/>
            <person name="Song Y."/>
            <person name="Salvetti E."/>
            <person name="Wrobel A."/>
            <person name="Rasinkangas P."/>
            <person name="Parkhill J."/>
            <person name="Rea M.C."/>
            <person name="O'Sullivan O."/>
            <person name="Ritari J."/>
            <person name="Douillard F.P."/>
            <person name="Paul Ross R."/>
            <person name="Yang R."/>
            <person name="Briner A.E."/>
            <person name="Felis G.E."/>
            <person name="de Vos W.M."/>
            <person name="Barrangou R."/>
            <person name="Klaenhammer T.R."/>
            <person name="Caufield P.W."/>
            <person name="Cui Y."/>
            <person name="Zhang H."/>
            <person name="O'Toole P.W."/>
        </authorList>
    </citation>
    <scope>NUCLEOTIDE SEQUENCE [LARGE SCALE GENOMIC DNA]</scope>
    <source>
        <strain evidence="3 4">DSM 19906</strain>
    </source>
</reference>
<dbReference type="GO" id="GO:0016787">
    <property type="term" value="F:hydrolase activity"/>
    <property type="evidence" value="ECO:0007669"/>
    <property type="project" value="UniProtKB-KW"/>
</dbReference>
<protein>
    <recommendedName>
        <fullName evidence="2">BD-FAE-like domain-containing protein</fullName>
    </recommendedName>
</protein>
<accession>A0A0R1NXH8</accession>
<feature type="domain" description="BD-FAE-like" evidence="2">
    <location>
        <begin position="16"/>
        <end position="121"/>
    </location>
</feature>
<gene>
    <name evidence="3" type="ORF">FC98_GL001096</name>
</gene>
<dbReference type="InterPro" id="IPR050300">
    <property type="entry name" value="GDXG_lipolytic_enzyme"/>
</dbReference>
<evidence type="ECO:0000313" key="3">
    <source>
        <dbReference type="EMBL" id="KRL23060.1"/>
    </source>
</evidence>
<dbReference type="PANTHER" id="PTHR48081">
    <property type="entry name" value="AB HYDROLASE SUPERFAMILY PROTEIN C4A8.06C"/>
    <property type="match status" value="1"/>
</dbReference>
<proteinExistence type="predicted"/>
<dbReference type="RefSeq" id="WP_008857812.1">
    <property type="nucleotide sequence ID" value="NZ_AZEB01000002.1"/>
</dbReference>
<dbReference type="InterPro" id="IPR029058">
    <property type="entry name" value="AB_hydrolase_fold"/>
</dbReference>
<evidence type="ECO:0000256" key="1">
    <source>
        <dbReference type="ARBA" id="ARBA00022801"/>
    </source>
</evidence>
<comment type="caution">
    <text evidence="3">The sequence shown here is derived from an EMBL/GenBank/DDBJ whole genome shotgun (WGS) entry which is preliminary data.</text>
</comment>
<dbReference type="PATRIC" id="fig|1423766.4.peg.1131"/>
<dbReference type="Pfam" id="PF20434">
    <property type="entry name" value="BD-FAE"/>
    <property type="match status" value="1"/>
</dbReference>
<sequence>MDFKQITLDEVNDTKLDIYNSDTDVALPGVVILPGGSYKPFKQRDSERVALTFLTQSYQAFVLEYPINDKKNYQLAKKSISTAFDYIIKHAKALKVNPKKIGIIGFSAGGQLAAAYSCEKGTQAKFAVLGYPVVNQALDEKMGIQSEDVSKLVTKDTTPTFIFGAREDGLAPYVDHIQPYTTALFKNDVPFELHVFGSGGHGYSLGNKYTAIVNGDRADVHFAKWFPLCLEWLNQLD</sequence>
<dbReference type="EMBL" id="AZEB01000002">
    <property type="protein sequence ID" value="KRL23060.1"/>
    <property type="molecule type" value="Genomic_DNA"/>
</dbReference>
<evidence type="ECO:0000259" key="2">
    <source>
        <dbReference type="Pfam" id="PF20434"/>
    </source>
</evidence>
<dbReference type="SUPFAM" id="SSF53474">
    <property type="entry name" value="alpha/beta-Hydrolases"/>
    <property type="match status" value="1"/>
</dbReference>
<dbReference type="PANTHER" id="PTHR48081:SF6">
    <property type="entry name" value="PEPTIDASE S9 PROLYL OLIGOPEPTIDASE CATALYTIC DOMAIN-CONTAINING PROTEIN"/>
    <property type="match status" value="1"/>
</dbReference>
<dbReference type="Gene3D" id="3.40.50.1820">
    <property type="entry name" value="alpha/beta hydrolase"/>
    <property type="match status" value="1"/>
</dbReference>
<dbReference type="InterPro" id="IPR049492">
    <property type="entry name" value="BD-FAE-like_dom"/>
</dbReference>
<keyword evidence="1" id="KW-0378">Hydrolase</keyword>